<keyword evidence="4" id="KW-1185">Reference proteome</keyword>
<gene>
    <name evidence="3" type="ORF">FB471_3373</name>
</gene>
<keyword evidence="2" id="KW-1133">Transmembrane helix</keyword>
<sequence length="142" mass="14820">MTEPADDADAASSAEHERLLAEALRAQARSAPQSDRPREFDSSAFDSSTFDNTSIIGPKPAVPAAEVPHSYGLLSGPAANSLEHERAALESMEARAGEAEPEQATVEQRVAGPAPLPVRWILLLAVLLGLAAGSVIGLLTLI</sequence>
<evidence type="ECO:0000256" key="2">
    <source>
        <dbReference type="SAM" id="Phobius"/>
    </source>
</evidence>
<comment type="caution">
    <text evidence="3">The sequence shown here is derived from an EMBL/GenBank/DDBJ whole genome shotgun (WGS) entry which is preliminary data.</text>
</comment>
<evidence type="ECO:0000313" key="3">
    <source>
        <dbReference type="EMBL" id="TQJ03611.1"/>
    </source>
</evidence>
<evidence type="ECO:0000256" key="1">
    <source>
        <dbReference type="SAM" id="MobiDB-lite"/>
    </source>
</evidence>
<feature type="transmembrane region" description="Helical" evidence="2">
    <location>
        <begin position="120"/>
        <end position="141"/>
    </location>
</feature>
<dbReference type="RefSeq" id="WP_141999383.1">
    <property type="nucleotide sequence ID" value="NZ_VFML01000001.1"/>
</dbReference>
<name>A0A542DKJ3_AMYCI</name>
<feature type="compositionally biased region" description="Low complexity" evidence="1">
    <location>
        <begin position="21"/>
        <end position="31"/>
    </location>
</feature>
<evidence type="ECO:0000313" key="4">
    <source>
        <dbReference type="Proteomes" id="UP000320876"/>
    </source>
</evidence>
<organism evidence="3 4">
    <name type="scientific">Amycolatopsis cihanbeyliensis</name>
    <dbReference type="NCBI Taxonomy" id="1128664"/>
    <lineage>
        <taxon>Bacteria</taxon>
        <taxon>Bacillati</taxon>
        <taxon>Actinomycetota</taxon>
        <taxon>Actinomycetes</taxon>
        <taxon>Pseudonocardiales</taxon>
        <taxon>Pseudonocardiaceae</taxon>
        <taxon>Amycolatopsis</taxon>
    </lineage>
</organism>
<keyword evidence="2" id="KW-0472">Membrane</keyword>
<dbReference type="AlphaFoldDB" id="A0A542DKJ3"/>
<reference evidence="3 4" key="1">
    <citation type="submission" date="2019-06" db="EMBL/GenBank/DDBJ databases">
        <title>Sequencing the genomes of 1000 actinobacteria strains.</title>
        <authorList>
            <person name="Klenk H.-P."/>
        </authorList>
    </citation>
    <scope>NUCLEOTIDE SEQUENCE [LARGE SCALE GENOMIC DNA]</scope>
    <source>
        <strain evidence="3 4">DSM 45679</strain>
    </source>
</reference>
<protein>
    <submittedName>
        <fullName evidence="3">Uncharacterized protein</fullName>
    </submittedName>
</protein>
<dbReference type="OrthoDB" id="3629222at2"/>
<feature type="compositionally biased region" description="Low complexity" evidence="1">
    <location>
        <begin position="42"/>
        <end position="54"/>
    </location>
</feature>
<proteinExistence type="predicted"/>
<keyword evidence="2" id="KW-0812">Transmembrane</keyword>
<feature type="region of interest" description="Disordered" evidence="1">
    <location>
        <begin position="1"/>
        <end position="58"/>
    </location>
</feature>
<accession>A0A542DKJ3</accession>
<dbReference type="Proteomes" id="UP000320876">
    <property type="component" value="Unassembled WGS sequence"/>
</dbReference>
<dbReference type="EMBL" id="VFML01000001">
    <property type="protein sequence ID" value="TQJ03611.1"/>
    <property type="molecule type" value="Genomic_DNA"/>
</dbReference>